<accession>A0A4R1QQL1</accession>
<protein>
    <submittedName>
        <fullName evidence="1">Uncharacterized beta-barrel protein YwiB (DUF1934 family)</fullName>
    </submittedName>
</protein>
<dbReference type="Proteomes" id="UP000295184">
    <property type="component" value="Unassembled WGS sequence"/>
</dbReference>
<dbReference type="SUPFAM" id="SSF50814">
    <property type="entry name" value="Lipocalins"/>
    <property type="match status" value="1"/>
</dbReference>
<dbReference type="STRING" id="1650663.GCA_001486665_01010"/>
<proteinExistence type="predicted"/>
<dbReference type="EMBL" id="SLUM01000014">
    <property type="protein sequence ID" value="TCL56109.1"/>
    <property type="molecule type" value="Genomic_DNA"/>
</dbReference>
<comment type="caution">
    <text evidence="1">The sequence shown here is derived from an EMBL/GenBank/DDBJ whole genome shotgun (WGS) entry which is preliminary data.</text>
</comment>
<dbReference type="RefSeq" id="WP_058963481.1">
    <property type="nucleotide sequence ID" value="NZ_CABKVM010000014.1"/>
</dbReference>
<organism evidence="1 2">
    <name type="scientific">Allofournierella massiliensis</name>
    <dbReference type="NCBI Taxonomy" id="1650663"/>
    <lineage>
        <taxon>Bacteria</taxon>
        <taxon>Bacillati</taxon>
        <taxon>Bacillota</taxon>
        <taxon>Clostridia</taxon>
        <taxon>Eubacteriales</taxon>
        <taxon>Oscillospiraceae</taxon>
        <taxon>Allofournierella</taxon>
    </lineage>
</organism>
<sequence>MNEDFLIRIDGRMEQAGETDSVELMTRGSFVRRGGSFFITYKESETTGYAGCTTTVKVAEDGRKVAMLRFGPAASQLIIEKGTRHLCHYETGYGSMTLGVAADEIESQLSDEGGQVKFSYTLDADQDVVLSRNLVTITVKKAERTPL</sequence>
<gene>
    <name evidence="1" type="ORF">EDD77_11463</name>
</gene>
<reference evidence="1 2" key="1">
    <citation type="submission" date="2019-03" db="EMBL/GenBank/DDBJ databases">
        <title>Genomic Encyclopedia of Type Strains, Phase IV (KMG-IV): sequencing the most valuable type-strain genomes for metagenomic binning, comparative biology and taxonomic classification.</title>
        <authorList>
            <person name="Goeker M."/>
        </authorList>
    </citation>
    <scope>NUCLEOTIDE SEQUENCE [LARGE SCALE GENOMIC DNA]</scope>
    <source>
        <strain evidence="1 2">DSM 100451</strain>
    </source>
</reference>
<evidence type="ECO:0000313" key="2">
    <source>
        <dbReference type="Proteomes" id="UP000295184"/>
    </source>
</evidence>
<dbReference type="Pfam" id="PF09148">
    <property type="entry name" value="DUF1934"/>
    <property type="match status" value="1"/>
</dbReference>
<dbReference type="Gene3D" id="2.40.128.20">
    <property type="match status" value="1"/>
</dbReference>
<dbReference type="InterPro" id="IPR015231">
    <property type="entry name" value="DUF1934"/>
</dbReference>
<dbReference type="InterPro" id="IPR012674">
    <property type="entry name" value="Calycin"/>
</dbReference>
<dbReference type="GeneID" id="97381064"/>
<dbReference type="AlphaFoldDB" id="A0A4R1QQL1"/>
<evidence type="ECO:0000313" key="1">
    <source>
        <dbReference type="EMBL" id="TCL56109.1"/>
    </source>
</evidence>
<name>A0A4R1QQL1_9FIRM</name>
<dbReference type="OrthoDB" id="1680906at2"/>